<evidence type="ECO:0000313" key="16">
    <source>
        <dbReference type="EMBL" id="CAD5125381.1"/>
    </source>
</evidence>
<dbReference type="PROSITE" id="PS00107">
    <property type="entry name" value="PROTEIN_KINASE_ATP"/>
    <property type="match status" value="1"/>
</dbReference>
<evidence type="ECO:0000259" key="15">
    <source>
        <dbReference type="PROSITE" id="PS50011"/>
    </source>
</evidence>
<evidence type="ECO:0000256" key="10">
    <source>
        <dbReference type="ARBA" id="ARBA00047307"/>
    </source>
</evidence>
<proteinExistence type="inferred from homology"/>
<comment type="catalytic activity">
    <reaction evidence="11">
        <text>L-seryl-[protein] + ATP = O-phospho-L-seryl-[protein] + ADP + H(+)</text>
        <dbReference type="Rhea" id="RHEA:17989"/>
        <dbReference type="Rhea" id="RHEA-COMP:9863"/>
        <dbReference type="Rhea" id="RHEA-COMP:11604"/>
        <dbReference type="ChEBI" id="CHEBI:15378"/>
        <dbReference type="ChEBI" id="CHEBI:29999"/>
        <dbReference type="ChEBI" id="CHEBI:30616"/>
        <dbReference type="ChEBI" id="CHEBI:83421"/>
        <dbReference type="ChEBI" id="CHEBI:456216"/>
        <dbReference type="EC" id="2.7.11.17"/>
    </reaction>
</comment>
<dbReference type="InterPro" id="IPR000719">
    <property type="entry name" value="Prot_kinase_dom"/>
</dbReference>
<feature type="region of interest" description="Disordered" evidence="14">
    <location>
        <begin position="1"/>
        <end position="39"/>
    </location>
</feature>
<dbReference type="PROSITE" id="PS50011">
    <property type="entry name" value="PROTEIN_KINASE_DOM"/>
    <property type="match status" value="1"/>
</dbReference>
<dbReference type="Gene3D" id="1.10.510.10">
    <property type="entry name" value="Transferase(Phosphotransferase) domain 1"/>
    <property type="match status" value="1"/>
</dbReference>
<keyword evidence="6 12" id="KW-0547">Nucleotide-binding</keyword>
<keyword evidence="7" id="KW-0418">Kinase</keyword>
<evidence type="ECO:0000256" key="8">
    <source>
        <dbReference type="ARBA" id="ARBA00022840"/>
    </source>
</evidence>
<keyword evidence="3" id="KW-0963">Cytoplasm</keyword>
<keyword evidence="5" id="KW-0808">Transferase</keyword>
<dbReference type="SUPFAM" id="SSF56112">
    <property type="entry name" value="Protein kinase-like (PK-like)"/>
    <property type="match status" value="1"/>
</dbReference>
<dbReference type="AlphaFoldDB" id="A0A7I8WB55"/>
<keyword evidence="4 13" id="KW-0723">Serine/threonine-protein kinase</keyword>
<dbReference type="Pfam" id="PF00069">
    <property type="entry name" value="Pkinase"/>
    <property type="match status" value="1"/>
</dbReference>
<reference evidence="16 17" key="1">
    <citation type="submission" date="2020-08" db="EMBL/GenBank/DDBJ databases">
        <authorList>
            <person name="Hejnol A."/>
        </authorList>
    </citation>
    <scope>NUCLEOTIDE SEQUENCE [LARGE SCALE GENOMIC DNA]</scope>
</reference>
<feature type="binding site" evidence="12">
    <location>
        <position position="85"/>
    </location>
    <ligand>
        <name>ATP</name>
        <dbReference type="ChEBI" id="CHEBI:30616"/>
    </ligand>
</feature>
<evidence type="ECO:0000256" key="11">
    <source>
        <dbReference type="ARBA" id="ARBA00047430"/>
    </source>
</evidence>
<dbReference type="FunFam" id="1.10.510.10:FF:000571">
    <property type="entry name" value="Maternal embryonic leucine zipper kinase"/>
    <property type="match status" value="1"/>
</dbReference>
<keyword evidence="8 12" id="KW-0067">ATP-binding</keyword>
<sequence>MGAGFSSSRSKKKEKQDADHNKTAPSSTTERRRPTKETRRLSVMDGDGFVQLNQYLLKDDTLGKGSFGVVKLAYNEVDDKNYAMKIVSKRRLLRKSNTSLRTPPNRRRTNPLEKIYREIAILKKQAHPNVVRLVEVLDDPDAENFYMVFEFVQQGPVMDEIPTDNWLSEQDAWRYFRDTLSGLEYLHYQKIIHRDIKPSNLLLSEEGRIKIADFGVSDEFIGSDARFDSSAGTPAFMAPEALKSGQQYDGKPADIWALGVTLYCFVYGQLPFIDPSIIGLYKKIQESDVSFPKEPTVSETLKDLILHLLDKDVNKRYTITEIKKHPWVTKSSSLLMPAEEENCSQIIITEEDMDNCVKIIPKIETLIFVKTILRNKSFKYPFNSTHIEDDSTSITDRERNKAEKRSNSPTKSNFQ</sequence>
<dbReference type="InterPro" id="IPR011009">
    <property type="entry name" value="Kinase-like_dom_sf"/>
</dbReference>
<evidence type="ECO:0000256" key="9">
    <source>
        <dbReference type="ARBA" id="ARBA00022860"/>
    </source>
</evidence>
<gene>
    <name evidence="16" type="ORF">DGYR_LOCUS12759</name>
</gene>
<comment type="subcellular location">
    <subcellularLocation>
        <location evidence="1">Cytoplasm</location>
    </subcellularLocation>
</comment>
<feature type="compositionally biased region" description="Basic and acidic residues" evidence="14">
    <location>
        <begin position="29"/>
        <end position="39"/>
    </location>
</feature>
<feature type="compositionally biased region" description="Basic and acidic residues" evidence="14">
    <location>
        <begin position="395"/>
        <end position="406"/>
    </location>
</feature>
<comment type="similarity">
    <text evidence="13">Belongs to the protein kinase superfamily.</text>
</comment>
<evidence type="ECO:0000256" key="14">
    <source>
        <dbReference type="SAM" id="MobiDB-lite"/>
    </source>
</evidence>
<name>A0A7I8WB55_9ANNE</name>
<organism evidence="16 17">
    <name type="scientific">Dimorphilus gyrociliatus</name>
    <dbReference type="NCBI Taxonomy" id="2664684"/>
    <lineage>
        <taxon>Eukaryota</taxon>
        <taxon>Metazoa</taxon>
        <taxon>Spiralia</taxon>
        <taxon>Lophotrochozoa</taxon>
        <taxon>Annelida</taxon>
        <taxon>Polychaeta</taxon>
        <taxon>Polychaeta incertae sedis</taxon>
        <taxon>Dinophilidae</taxon>
        <taxon>Dimorphilus</taxon>
    </lineage>
</organism>
<dbReference type="GO" id="GO:0035556">
    <property type="term" value="P:intracellular signal transduction"/>
    <property type="evidence" value="ECO:0007669"/>
    <property type="project" value="TreeGrafter"/>
</dbReference>
<keyword evidence="17" id="KW-1185">Reference proteome</keyword>
<protein>
    <recommendedName>
        <fullName evidence="2">calcium/calmodulin-dependent protein kinase</fullName>
        <ecNumber evidence="2">2.7.11.17</ecNumber>
    </recommendedName>
</protein>
<evidence type="ECO:0000256" key="3">
    <source>
        <dbReference type="ARBA" id="ARBA00022490"/>
    </source>
</evidence>
<dbReference type="EMBL" id="CAJFCJ010000026">
    <property type="protein sequence ID" value="CAD5125381.1"/>
    <property type="molecule type" value="Genomic_DNA"/>
</dbReference>
<dbReference type="OrthoDB" id="68483at2759"/>
<evidence type="ECO:0000256" key="2">
    <source>
        <dbReference type="ARBA" id="ARBA00012434"/>
    </source>
</evidence>
<dbReference type="GO" id="GO:0005634">
    <property type="term" value="C:nucleus"/>
    <property type="evidence" value="ECO:0007669"/>
    <property type="project" value="UniProtKB-ARBA"/>
</dbReference>
<dbReference type="Proteomes" id="UP000549394">
    <property type="component" value="Unassembled WGS sequence"/>
</dbReference>
<dbReference type="PANTHER" id="PTHR24346:SF77">
    <property type="entry name" value="SERINE THREONINE PROTEIN KINASE"/>
    <property type="match status" value="1"/>
</dbReference>
<evidence type="ECO:0000256" key="5">
    <source>
        <dbReference type="ARBA" id="ARBA00022679"/>
    </source>
</evidence>
<accession>A0A7I8WB55</accession>
<dbReference type="InterPro" id="IPR017441">
    <property type="entry name" value="Protein_kinase_ATP_BS"/>
</dbReference>
<comment type="catalytic activity">
    <reaction evidence="10">
        <text>L-threonyl-[protein] + ATP = O-phospho-L-threonyl-[protein] + ADP + H(+)</text>
        <dbReference type="Rhea" id="RHEA:46608"/>
        <dbReference type="Rhea" id="RHEA-COMP:11060"/>
        <dbReference type="Rhea" id="RHEA-COMP:11605"/>
        <dbReference type="ChEBI" id="CHEBI:15378"/>
        <dbReference type="ChEBI" id="CHEBI:30013"/>
        <dbReference type="ChEBI" id="CHEBI:30616"/>
        <dbReference type="ChEBI" id="CHEBI:61977"/>
        <dbReference type="ChEBI" id="CHEBI:456216"/>
        <dbReference type="EC" id="2.7.11.17"/>
    </reaction>
</comment>
<dbReference type="SMART" id="SM00220">
    <property type="entry name" value="S_TKc"/>
    <property type="match status" value="1"/>
</dbReference>
<dbReference type="GO" id="GO:0005516">
    <property type="term" value="F:calmodulin binding"/>
    <property type="evidence" value="ECO:0007669"/>
    <property type="project" value="UniProtKB-KW"/>
</dbReference>
<dbReference type="FunFam" id="3.30.200.20:FF:000429">
    <property type="entry name" value="Calcium/calmodulin-dependent protein kinase kinase"/>
    <property type="match status" value="1"/>
</dbReference>
<dbReference type="GO" id="GO:0005524">
    <property type="term" value="F:ATP binding"/>
    <property type="evidence" value="ECO:0007669"/>
    <property type="project" value="UniProtKB-UniRule"/>
</dbReference>
<evidence type="ECO:0000256" key="12">
    <source>
        <dbReference type="PROSITE-ProRule" id="PRU10141"/>
    </source>
</evidence>
<feature type="domain" description="Protein kinase" evidence="15">
    <location>
        <begin position="56"/>
        <end position="328"/>
    </location>
</feature>
<comment type="caution">
    <text evidence="16">The sequence shown here is derived from an EMBL/GenBank/DDBJ whole genome shotgun (WGS) entry which is preliminary data.</text>
</comment>
<evidence type="ECO:0000256" key="7">
    <source>
        <dbReference type="ARBA" id="ARBA00022777"/>
    </source>
</evidence>
<evidence type="ECO:0000256" key="4">
    <source>
        <dbReference type="ARBA" id="ARBA00022527"/>
    </source>
</evidence>
<feature type="region of interest" description="Disordered" evidence="14">
    <location>
        <begin position="389"/>
        <end position="415"/>
    </location>
</feature>
<evidence type="ECO:0000313" key="17">
    <source>
        <dbReference type="Proteomes" id="UP000549394"/>
    </source>
</evidence>
<evidence type="ECO:0000256" key="1">
    <source>
        <dbReference type="ARBA" id="ARBA00004496"/>
    </source>
</evidence>
<keyword evidence="9" id="KW-0112">Calmodulin-binding</keyword>
<dbReference type="PROSITE" id="PS00108">
    <property type="entry name" value="PROTEIN_KINASE_ST"/>
    <property type="match status" value="1"/>
</dbReference>
<dbReference type="GO" id="GO:0005737">
    <property type="term" value="C:cytoplasm"/>
    <property type="evidence" value="ECO:0007669"/>
    <property type="project" value="UniProtKB-SubCell"/>
</dbReference>
<evidence type="ECO:0000256" key="13">
    <source>
        <dbReference type="RuleBase" id="RU000304"/>
    </source>
</evidence>
<dbReference type="EC" id="2.7.11.17" evidence="2"/>
<evidence type="ECO:0000256" key="6">
    <source>
        <dbReference type="ARBA" id="ARBA00022741"/>
    </source>
</evidence>
<dbReference type="GO" id="GO:0004683">
    <property type="term" value="F:calcium/calmodulin-dependent protein kinase activity"/>
    <property type="evidence" value="ECO:0007669"/>
    <property type="project" value="UniProtKB-EC"/>
</dbReference>
<dbReference type="PANTHER" id="PTHR24346">
    <property type="entry name" value="MAP/MICROTUBULE AFFINITY-REGULATING KINASE"/>
    <property type="match status" value="1"/>
</dbReference>
<dbReference type="InterPro" id="IPR008271">
    <property type="entry name" value="Ser/Thr_kinase_AS"/>
</dbReference>